<keyword evidence="2" id="KW-1185">Reference proteome</keyword>
<evidence type="ECO:0000313" key="1">
    <source>
        <dbReference type="EMBL" id="SJZ54777.1"/>
    </source>
</evidence>
<evidence type="ECO:0000313" key="2">
    <source>
        <dbReference type="Proteomes" id="UP000191153"/>
    </source>
</evidence>
<dbReference type="EMBL" id="FUWX01000006">
    <property type="protein sequence ID" value="SJZ54777.1"/>
    <property type="molecule type" value="Genomic_DNA"/>
</dbReference>
<reference evidence="1 2" key="1">
    <citation type="submission" date="2017-02" db="EMBL/GenBank/DDBJ databases">
        <authorList>
            <person name="Peterson S.W."/>
        </authorList>
    </citation>
    <scope>NUCLEOTIDE SEQUENCE [LARGE SCALE GENOMIC DNA]</scope>
    <source>
        <strain evidence="1 2">ATCC 700028</strain>
    </source>
</reference>
<organism evidence="1 2">
    <name type="scientific">Cetobacterium ceti</name>
    <dbReference type="NCBI Taxonomy" id="180163"/>
    <lineage>
        <taxon>Bacteria</taxon>
        <taxon>Fusobacteriati</taxon>
        <taxon>Fusobacteriota</taxon>
        <taxon>Fusobacteriia</taxon>
        <taxon>Fusobacteriales</taxon>
        <taxon>Fusobacteriaceae</taxon>
        <taxon>Cetobacterium</taxon>
    </lineage>
</organism>
<accession>A0A1T4LJP6</accession>
<dbReference type="AlphaFoldDB" id="A0A1T4LJP6"/>
<name>A0A1T4LJP6_9FUSO</name>
<protein>
    <submittedName>
        <fullName evidence="1">Uncharacterized protein</fullName>
    </submittedName>
</protein>
<proteinExistence type="predicted"/>
<dbReference type="RefSeq" id="WP_078693409.1">
    <property type="nucleotide sequence ID" value="NZ_FUWX01000006.1"/>
</dbReference>
<dbReference type="Proteomes" id="UP000191153">
    <property type="component" value="Unassembled WGS sequence"/>
</dbReference>
<gene>
    <name evidence="1" type="ORF">SAMN02745174_00880</name>
</gene>
<sequence length="88" mass="10495">MFNFSIKEINRQRIKNIYFEKNTLLIEYLSGFKYSYGNISFYLVKDHLENIIKGIKRNNYCLIDDTLHLLFSVLDEYPCTIESSSIEI</sequence>